<comment type="caution">
    <text evidence="2">The sequence shown here is derived from an EMBL/GenBank/DDBJ whole genome shotgun (WGS) entry which is preliminary data.</text>
</comment>
<dbReference type="Proteomes" id="UP001302321">
    <property type="component" value="Unassembled WGS sequence"/>
</dbReference>
<proteinExistence type="predicted"/>
<dbReference type="EMBL" id="MU866084">
    <property type="protein sequence ID" value="KAK4181746.1"/>
    <property type="molecule type" value="Genomic_DNA"/>
</dbReference>
<sequence length="340" mass="35129">MHIGKISTIVAQVSLTSANILARENMGKRDSWEDARVSVISQASQTAAAQFNQRNAAPEAAMITAGPEKRQFFGHQGVAAGQAAEDRARRIAADFNSRFPPFGSPLFGSPPFGLRYSNNNNKRDVNSMEQGQQYHGNPDSHNQWADNNGAYQSYYSGAAAQDQTDAGDAADTEGQAYTGDAADAQDQAYAGDATDAHGAYDDTGNAQNGWQAHAAAGQQQAGFDWQSYRSAMGASWAAHAASAHRQATEAVAATAAAGNDGDWHGHVAPAQSPASSQQSEYHQGGVANPTGVQPIAPSASHDTQMVQVNEGAAGTGSSSAGKAVGVAAAAAMAGFVFGVL</sequence>
<feature type="compositionally biased region" description="Low complexity" evidence="1">
    <location>
        <begin position="268"/>
        <end position="279"/>
    </location>
</feature>
<name>A0AAN7AAT5_9PEZI</name>
<gene>
    <name evidence="2" type="ORF">QBC36DRAFT_357328</name>
</gene>
<keyword evidence="3" id="KW-1185">Reference proteome</keyword>
<protein>
    <submittedName>
        <fullName evidence="2">Uncharacterized protein</fullName>
    </submittedName>
</protein>
<organism evidence="2 3">
    <name type="scientific">Triangularia setosa</name>
    <dbReference type="NCBI Taxonomy" id="2587417"/>
    <lineage>
        <taxon>Eukaryota</taxon>
        <taxon>Fungi</taxon>
        <taxon>Dikarya</taxon>
        <taxon>Ascomycota</taxon>
        <taxon>Pezizomycotina</taxon>
        <taxon>Sordariomycetes</taxon>
        <taxon>Sordariomycetidae</taxon>
        <taxon>Sordariales</taxon>
        <taxon>Podosporaceae</taxon>
        <taxon>Triangularia</taxon>
    </lineage>
</organism>
<reference evidence="2" key="1">
    <citation type="journal article" date="2023" name="Mol. Phylogenet. Evol.">
        <title>Genome-scale phylogeny and comparative genomics of the fungal order Sordariales.</title>
        <authorList>
            <person name="Hensen N."/>
            <person name="Bonometti L."/>
            <person name="Westerberg I."/>
            <person name="Brannstrom I.O."/>
            <person name="Guillou S."/>
            <person name="Cros-Aarteil S."/>
            <person name="Calhoun S."/>
            <person name="Haridas S."/>
            <person name="Kuo A."/>
            <person name="Mondo S."/>
            <person name="Pangilinan J."/>
            <person name="Riley R."/>
            <person name="LaButti K."/>
            <person name="Andreopoulos B."/>
            <person name="Lipzen A."/>
            <person name="Chen C."/>
            <person name="Yan M."/>
            <person name="Daum C."/>
            <person name="Ng V."/>
            <person name="Clum A."/>
            <person name="Steindorff A."/>
            <person name="Ohm R.A."/>
            <person name="Martin F."/>
            <person name="Silar P."/>
            <person name="Natvig D.O."/>
            <person name="Lalanne C."/>
            <person name="Gautier V."/>
            <person name="Ament-Velasquez S.L."/>
            <person name="Kruys A."/>
            <person name="Hutchinson M.I."/>
            <person name="Powell A.J."/>
            <person name="Barry K."/>
            <person name="Miller A.N."/>
            <person name="Grigoriev I.V."/>
            <person name="Debuchy R."/>
            <person name="Gladieux P."/>
            <person name="Hiltunen Thoren M."/>
            <person name="Johannesson H."/>
        </authorList>
    </citation>
    <scope>NUCLEOTIDE SEQUENCE</scope>
    <source>
        <strain evidence="2">CBS 892.96</strain>
    </source>
</reference>
<reference evidence="2" key="2">
    <citation type="submission" date="2023-05" db="EMBL/GenBank/DDBJ databases">
        <authorList>
            <consortium name="Lawrence Berkeley National Laboratory"/>
            <person name="Steindorff A."/>
            <person name="Hensen N."/>
            <person name="Bonometti L."/>
            <person name="Westerberg I."/>
            <person name="Brannstrom I.O."/>
            <person name="Guillou S."/>
            <person name="Cros-Aarteil S."/>
            <person name="Calhoun S."/>
            <person name="Haridas S."/>
            <person name="Kuo A."/>
            <person name="Mondo S."/>
            <person name="Pangilinan J."/>
            <person name="Riley R."/>
            <person name="Labutti K."/>
            <person name="Andreopoulos B."/>
            <person name="Lipzen A."/>
            <person name="Chen C."/>
            <person name="Yanf M."/>
            <person name="Daum C."/>
            <person name="Ng V."/>
            <person name="Clum A."/>
            <person name="Ohm R."/>
            <person name="Martin F."/>
            <person name="Silar P."/>
            <person name="Natvig D."/>
            <person name="Lalanne C."/>
            <person name="Gautier V."/>
            <person name="Ament-Velasquez S.L."/>
            <person name="Kruys A."/>
            <person name="Hutchinson M.I."/>
            <person name="Powell A.J."/>
            <person name="Barry K."/>
            <person name="Miller A.N."/>
            <person name="Grigoriev I.V."/>
            <person name="Debuchy R."/>
            <person name="Gladieux P."/>
            <person name="Thoren M.H."/>
            <person name="Johannesson H."/>
        </authorList>
    </citation>
    <scope>NUCLEOTIDE SEQUENCE</scope>
    <source>
        <strain evidence="2">CBS 892.96</strain>
    </source>
</reference>
<feature type="compositionally biased region" description="Polar residues" evidence="1">
    <location>
        <begin position="127"/>
        <end position="146"/>
    </location>
</feature>
<feature type="region of interest" description="Disordered" evidence="1">
    <location>
        <begin position="251"/>
        <end position="301"/>
    </location>
</feature>
<evidence type="ECO:0000256" key="1">
    <source>
        <dbReference type="SAM" id="MobiDB-lite"/>
    </source>
</evidence>
<accession>A0AAN7AAT5</accession>
<dbReference type="AlphaFoldDB" id="A0AAN7AAT5"/>
<evidence type="ECO:0000313" key="3">
    <source>
        <dbReference type="Proteomes" id="UP001302321"/>
    </source>
</evidence>
<feature type="region of interest" description="Disordered" evidence="1">
    <location>
        <begin position="113"/>
        <end position="149"/>
    </location>
</feature>
<evidence type="ECO:0000313" key="2">
    <source>
        <dbReference type="EMBL" id="KAK4181746.1"/>
    </source>
</evidence>